<dbReference type="OrthoDB" id="7203053at2"/>
<dbReference type="GO" id="GO:0016020">
    <property type="term" value="C:membrane"/>
    <property type="evidence" value="ECO:0007669"/>
    <property type="project" value="UniProtKB-SubCell"/>
</dbReference>
<evidence type="ECO:0000313" key="6">
    <source>
        <dbReference type="EMBL" id="KGX87914.1"/>
    </source>
</evidence>
<dbReference type="GO" id="GO:0032259">
    <property type="term" value="P:methylation"/>
    <property type="evidence" value="ECO:0007669"/>
    <property type="project" value="UniProtKB-KW"/>
</dbReference>
<dbReference type="InterPro" id="IPR052527">
    <property type="entry name" value="Metal_cation-efflux_comp"/>
</dbReference>
<dbReference type="GO" id="GO:0004671">
    <property type="term" value="F:protein C-terminal S-isoprenylcysteine carboxyl O-methyltransferase activity"/>
    <property type="evidence" value="ECO:0007669"/>
    <property type="project" value="InterPro"/>
</dbReference>
<comment type="subcellular location">
    <subcellularLocation>
        <location evidence="1">Membrane</location>
        <topology evidence="1">Multi-pass membrane protein</topology>
    </subcellularLocation>
</comment>
<organism evidence="6 7">
    <name type="scientific">Pontibacillus litoralis JSM 072002</name>
    <dbReference type="NCBI Taxonomy" id="1385512"/>
    <lineage>
        <taxon>Bacteria</taxon>
        <taxon>Bacillati</taxon>
        <taxon>Bacillota</taxon>
        <taxon>Bacilli</taxon>
        <taxon>Bacillales</taxon>
        <taxon>Bacillaceae</taxon>
        <taxon>Pontibacillus</taxon>
    </lineage>
</organism>
<dbReference type="Proteomes" id="UP000030401">
    <property type="component" value="Unassembled WGS sequence"/>
</dbReference>
<keyword evidence="4 5" id="KW-0472">Membrane</keyword>
<reference evidence="6 7" key="1">
    <citation type="submission" date="2013-08" db="EMBL/GenBank/DDBJ databases">
        <authorList>
            <person name="Huang J."/>
            <person name="Wang G."/>
        </authorList>
    </citation>
    <scope>NUCLEOTIDE SEQUENCE [LARGE SCALE GENOMIC DNA]</scope>
    <source>
        <strain evidence="6 7">JSM 072002</strain>
    </source>
</reference>
<dbReference type="STRING" id="1385512.N784_12470"/>
<dbReference type="AlphaFoldDB" id="A0A0A5G774"/>
<gene>
    <name evidence="6" type="ORF">N784_12470</name>
</gene>
<dbReference type="Pfam" id="PF04140">
    <property type="entry name" value="ICMT"/>
    <property type="match status" value="1"/>
</dbReference>
<dbReference type="PANTHER" id="PTHR43847">
    <property type="entry name" value="BLL3993 PROTEIN"/>
    <property type="match status" value="1"/>
</dbReference>
<evidence type="ECO:0000313" key="7">
    <source>
        <dbReference type="Proteomes" id="UP000030401"/>
    </source>
</evidence>
<keyword evidence="6" id="KW-0489">Methyltransferase</keyword>
<evidence type="ECO:0000256" key="5">
    <source>
        <dbReference type="SAM" id="Phobius"/>
    </source>
</evidence>
<evidence type="ECO:0000256" key="2">
    <source>
        <dbReference type="ARBA" id="ARBA00022692"/>
    </source>
</evidence>
<evidence type="ECO:0000256" key="4">
    <source>
        <dbReference type="ARBA" id="ARBA00023136"/>
    </source>
</evidence>
<dbReference type="EMBL" id="AVPG01000004">
    <property type="protein sequence ID" value="KGX87914.1"/>
    <property type="molecule type" value="Genomic_DNA"/>
</dbReference>
<protein>
    <submittedName>
        <fullName evidence="6">Isoprenylcysteine carboxyl methyltransferase</fullName>
    </submittedName>
</protein>
<sequence>MMFYVLWVLIIVQRIVEIGVARRNEQWMKDRGAYEVGREHYRWFIVVHSLFFLAILVEAPFASLQWSFSSQWLFVLFIMTQAFRIWCLASLGKYWNTKIIVMPGGERVVRGPYRFMKHPNYVIVAVEFVVIPLLFQAYWTALLFPFLHLLLMYIRIPIEEQAIGNVYEERS</sequence>
<feature type="transmembrane region" description="Helical" evidence="5">
    <location>
        <begin position="6"/>
        <end position="22"/>
    </location>
</feature>
<evidence type="ECO:0000256" key="3">
    <source>
        <dbReference type="ARBA" id="ARBA00022989"/>
    </source>
</evidence>
<feature type="transmembrane region" description="Helical" evidence="5">
    <location>
        <begin position="43"/>
        <end position="66"/>
    </location>
</feature>
<comment type="caution">
    <text evidence="6">The sequence shown here is derived from an EMBL/GenBank/DDBJ whole genome shotgun (WGS) entry which is preliminary data.</text>
</comment>
<keyword evidence="2 5" id="KW-0812">Transmembrane</keyword>
<feature type="transmembrane region" description="Helical" evidence="5">
    <location>
        <begin position="120"/>
        <end position="139"/>
    </location>
</feature>
<feature type="transmembrane region" description="Helical" evidence="5">
    <location>
        <begin position="72"/>
        <end position="92"/>
    </location>
</feature>
<keyword evidence="6" id="KW-0808">Transferase</keyword>
<proteinExistence type="predicted"/>
<evidence type="ECO:0000256" key="1">
    <source>
        <dbReference type="ARBA" id="ARBA00004141"/>
    </source>
</evidence>
<keyword evidence="3 5" id="KW-1133">Transmembrane helix</keyword>
<dbReference type="InterPro" id="IPR007269">
    <property type="entry name" value="ICMT_MeTrfase"/>
</dbReference>
<accession>A0A0A5G774</accession>
<dbReference type="Gene3D" id="1.20.120.1630">
    <property type="match status" value="1"/>
</dbReference>
<name>A0A0A5G774_9BACI</name>
<dbReference type="eggNOG" id="COG1755">
    <property type="taxonomic scope" value="Bacteria"/>
</dbReference>
<dbReference type="PANTHER" id="PTHR43847:SF1">
    <property type="entry name" value="BLL3993 PROTEIN"/>
    <property type="match status" value="1"/>
</dbReference>
<keyword evidence="7" id="KW-1185">Reference proteome</keyword>